<dbReference type="KEGG" id="tva:4766344"/>
<dbReference type="VEuPathDB" id="TrichDB:TVAGG3_0515940"/>
<dbReference type="EMBL" id="DS113378">
    <property type="protein sequence ID" value="EAY08445.1"/>
    <property type="molecule type" value="Genomic_DNA"/>
</dbReference>
<dbReference type="InParanoid" id="A2EFY9"/>
<proteinExistence type="predicted"/>
<dbReference type="Proteomes" id="UP000001542">
    <property type="component" value="Unassembled WGS sequence"/>
</dbReference>
<reference evidence="2" key="1">
    <citation type="submission" date="2006-10" db="EMBL/GenBank/DDBJ databases">
        <authorList>
            <person name="Amadeo P."/>
            <person name="Zhao Q."/>
            <person name="Wortman J."/>
            <person name="Fraser-Liggett C."/>
            <person name="Carlton J."/>
        </authorList>
    </citation>
    <scope>NUCLEOTIDE SEQUENCE</scope>
    <source>
        <strain evidence="2">G3</strain>
    </source>
</reference>
<keyword evidence="3" id="KW-1185">Reference proteome</keyword>
<accession>A2EFY9</accession>
<feature type="region of interest" description="Disordered" evidence="1">
    <location>
        <begin position="18"/>
        <end position="41"/>
    </location>
</feature>
<evidence type="ECO:0000256" key="1">
    <source>
        <dbReference type="SAM" id="MobiDB-lite"/>
    </source>
</evidence>
<evidence type="ECO:0008006" key="4">
    <source>
        <dbReference type="Google" id="ProtNLM"/>
    </source>
</evidence>
<reference evidence="2" key="2">
    <citation type="journal article" date="2007" name="Science">
        <title>Draft genome sequence of the sexually transmitted pathogen Trichomonas vaginalis.</title>
        <authorList>
            <person name="Carlton J.M."/>
            <person name="Hirt R.P."/>
            <person name="Silva J.C."/>
            <person name="Delcher A.L."/>
            <person name="Schatz M."/>
            <person name="Zhao Q."/>
            <person name="Wortman J.R."/>
            <person name="Bidwell S.L."/>
            <person name="Alsmark U.C.M."/>
            <person name="Besteiro S."/>
            <person name="Sicheritz-Ponten T."/>
            <person name="Noel C.J."/>
            <person name="Dacks J.B."/>
            <person name="Foster P.G."/>
            <person name="Simillion C."/>
            <person name="Van de Peer Y."/>
            <person name="Miranda-Saavedra D."/>
            <person name="Barton G.J."/>
            <person name="Westrop G.D."/>
            <person name="Mueller S."/>
            <person name="Dessi D."/>
            <person name="Fiori P.L."/>
            <person name="Ren Q."/>
            <person name="Paulsen I."/>
            <person name="Zhang H."/>
            <person name="Bastida-Corcuera F.D."/>
            <person name="Simoes-Barbosa A."/>
            <person name="Brown M.T."/>
            <person name="Hayes R.D."/>
            <person name="Mukherjee M."/>
            <person name="Okumura C.Y."/>
            <person name="Schneider R."/>
            <person name="Smith A.J."/>
            <person name="Vanacova S."/>
            <person name="Villalvazo M."/>
            <person name="Haas B.J."/>
            <person name="Pertea M."/>
            <person name="Feldblyum T.V."/>
            <person name="Utterback T.R."/>
            <person name="Shu C.L."/>
            <person name="Osoegawa K."/>
            <person name="de Jong P.J."/>
            <person name="Hrdy I."/>
            <person name="Horvathova L."/>
            <person name="Zubacova Z."/>
            <person name="Dolezal P."/>
            <person name="Malik S.B."/>
            <person name="Logsdon J.M. Jr."/>
            <person name="Henze K."/>
            <person name="Gupta A."/>
            <person name="Wang C.C."/>
            <person name="Dunne R.L."/>
            <person name="Upcroft J.A."/>
            <person name="Upcroft P."/>
            <person name="White O."/>
            <person name="Salzberg S.L."/>
            <person name="Tang P."/>
            <person name="Chiu C.-H."/>
            <person name="Lee Y.-S."/>
            <person name="Embley T.M."/>
            <person name="Coombs G.H."/>
            <person name="Mottram J.C."/>
            <person name="Tachezy J."/>
            <person name="Fraser-Liggett C.M."/>
            <person name="Johnson P.J."/>
        </authorList>
    </citation>
    <scope>NUCLEOTIDE SEQUENCE [LARGE SCALE GENOMIC DNA]</scope>
    <source>
        <strain evidence="2">G3</strain>
    </source>
</reference>
<sequence length="454" mass="52230">MTKRQTKQIKDRLDRILKKLDDQDDDEPFISSSDQESDSEIHINKHDLSEISEISSIESINIDSILEPQPKRVPEAKISNSKISKIPVRSKIEEKNLPRPSIREQKPLHPVVAYSQSAKQYATKPERPVNFFAVDYSQFEHAIVCIYKGIDFPRPRQGERSTYVLMRLHDQIQELVTPISFDSHEAIYNAGFKLDTLGLDFENFTPVIEVYDFHGENDKELIGVGYIQLQIAKKQDRICTVLHDSWVNIYTLKSHIKCGKVLMTFIFYDNEDDIKGMIKNPTESQEKVEKTVEQPIKQPVQERPVKKESMAVQAEVVDIPSETDDNLFASDDFEIPIRQEKAWKSRVWQGQERKAEAVGKENALDESFSSEVSTKSFHKRKPAKPNIQSKIRFVTEINDSDDEVENKTDGQQNSESSMISNSSSFFTKRKSKAQKVNEQPKSQYASYADYGLWS</sequence>
<dbReference type="SUPFAM" id="SSF49562">
    <property type="entry name" value="C2 domain (Calcium/lipid-binding domain, CaLB)"/>
    <property type="match status" value="1"/>
</dbReference>
<feature type="compositionally biased region" description="Polar residues" evidence="1">
    <location>
        <begin position="434"/>
        <end position="445"/>
    </location>
</feature>
<dbReference type="VEuPathDB" id="TrichDB:TVAG_355040"/>
<evidence type="ECO:0000313" key="3">
    <source>
        <dbReference type="Proteomes" id="UP000001542"/>
    </source>
</evidence>
<dbReference type="SMR" id="A2EFY9"/>
<dbReference type="RefSeq" id="XP_001320668.1">
    <property type="nucleotide sequence ID" value="XM_001320633.1"/>
</dbReference>
<feature type="compositionally biased region" description="Low complexity" evidence="1">
    <location>
        <begin position="414"/>
        <end position="424"/>
    </location>
</feature>
<protein>
    <recommendedName>
        <fullName evidence="4">C2 domain-containing protein</fullName>
    </recommendedName>
</protein>
<gene>
    <name evidence="2" type="ORF">TVAG_355040</name>
</gene>
<evidence type="ECO:0000313" key="2">
    <source>
        <dbReference type="EMBL" id="EAY08445.1"/>
    </source>
</evidence>
<dbReference type="OrthoDB" id="10563777at2759"/>
<name>A2EFY9_TRIV3</name>
<feature type="region of interest" description="Disordered" evidence="1">
    <location>
        <begin position="394"/>
        <end position="454"/>
    </location>
</feature>
<organism evidence="2 3">
    <name type="scientific">Trichomonas vaginalis (strain ATCC PRA-98 / G3)</name>
    <dbReference type="NCBI Taxonomy" id="412133"/>
    <lineage>
        <taxon>Eukaryota</taxon>
        <taxon>Metamonada</taxon>
        <taxon>Parabasalia</taxon>
        <taxon>Trichomonadida</taxon>
        <taxon>Trichomonadidae</taxon>
        <taxon>Trichomonas</taxon>
    </lineage>
</organism>
<dbReference type="InterPro" id="IPR035892">
    <property type="entry name" value="C2_domain_sf"/>
</dbReference>
<dbReference type="AlphaFoldDB" id="A2EFY9"/>